<dbReference type="PROSITE" id="PS00028">
    <property type="entry name" value="ZINC_FINGER_C2H2_1"/>
    <property type="match status" value="9"/>
</dbReference>
<feature type="domain" description="C2H2-type" evidence="6">
    <location>
        <begin position="317"/>
        <end position="339"/>
    </location>
</feature>
<dbReference type="InterPro" id="IPR036236">
    <property type="entry name" value="Znf_C2H2_sf"/>
</dbReference>
<evidence type="ECO:0000256" key="4">
    <source>
        <dbReference type="ARBA" id="ARBA00022833"/>
    </source>
</evidence>
<accession>A0A8X6MVG5</accession>
<evidence type="ECO:0000256" key="2">
    <source>
        <dbReference type="ARBA" id="ARBA00022737"/>
    </source>
</evidence>
<dbReference type="Proteomes" id="UP000887013">
    <property type="component" value="Unassembled WGS sequence"/>
</dbReference>
<feature type="domain" description="C2H2-type" evidence="6">
    <location>
        <begin position="572"/>
        <end position="594"/>
    </location>
</feature>
<evidence type="ECO:0000256" key="5">
    <source>
        <dbReference type="SAM" id="MobiDB-lite"/>
    </source>
</evidence>
<feature type="domain" description="C2H2-type" evidence="6">
    <location>
        <begin position="504"/>
        <end position="525"/>
    </location>
</feature>
<gene>
    <name evidence="7" type="primary">AVEN_178195_1</name>
    <name evidence="7" type="ORF">NPIL_681351</name>
</gene>
<keyword evidence="2" id="KW-0677">Repeat</keyword>
<name>A0A8X6MVG5_NEPPI</name>
<feature type="region of interest" description="Disordered" evidence="5">
    <location>
        <begin position="989"/>
        <end position="1014"/>
    </location>
</feature>
<dbReference type="OrthoDB" id="6414306at2759"/>
<keyword evidence="1" id="KW-0479">Metal-binding</keyword>
<feature type="domain" description="C2H2-type" evidence="6">
    <location>
        <begin position="632"/>
        <end position="652"/>
    </location>
</feature>
<dbReference type="PANTHER" id="PTHR24379:SF127">
    <property type="entry name" value="BLOODY FINGERS-RELATED"/>
    <property type="match status" value="1"/>
</dbReference>
<dbReference type="GO" id="GO:0005634">
    <property type="term" value="C:nucleus"/>
    <property type="evidence" value="ECO:0007669"/>
    <property type="project" value="TreeGrafter"/>
</dbReference>
<evidence type="ECO:0000313" key="7">
    <source>
        <dbReference type="EMBL" id="GFS80191.1"/>
    </source>
</evidence>
<evidence type="ECO:0000256" key="3">
    <source>
        <dbReference type="ARBA" id="ARBA00022771"/>
    </source>
</evidence>
<dbReference type="InterPro" id="IPR013087">
    <property type="entry name" value="Znf_C2H2_type"/>
</dbReference>
<feature type="region of interest" description="Disordered" evidence="5">
    <location>
        <begin position="146"/>
        <end position="178"/>
    </location>
</feature>
<dbReference type="GO" id="GO:0000981">
    <property type="term" value="F:DNA-binding transcription factor activity, RNA polymerase II-specific"/>
    <property type="evidence" value="ECO:0007669"/>
    <property type="project" value="TreeGrafter"/>
</dbReference>
<feature type="region of interest" description="Disordered" evidence="5">
    <location>
        <begin position="1026"/>
        <end position="1049"/>
    </location>
</feature>
<evidence type="ECO:0000259" key="6">
    <source>
        <dbReference type="PROSITE" id="PS00028"/>
    </source>
</evidence>
<evidence type="ECO:0000313" key="8">
    <source>
        <dbReference type="Proteomes" id="UP000887013"/>
    </source>
</evidence>
<feature type="domain" description="C2H2-type" evidence="6">
    <location>
        <begin position="390"/>
        <end position="411"/>
    </location>
</feature>
<dbReference type="SUPFAM" id="SSF57667">
    <property type="entry name" value="beta-beta-alpha zinc fingers"/>
    <property type="match status" value="3"/>
</dbReference>
<dbReference type="GO" id="GO:0000977">
    <property type="term" value="F:RNA polymerase II transcription regulatory region sequence-specific DNA binding"/>
    <property type="evidence" value="ECO:0007669"/>
    <property type="project" value="TreeGrafter"/>
</dbReference>
<feature type="compositionally biased region" description="Polar residues" evidence="5">
    <location>
        <begin position="1001"/>
        <end position="1014"/>
    </location>
</feature>
<sequence>MHPDNMMEMKKRSSVGLNNLKSLARTEKRCKKCGFVTFCLRVLYTHKCKCQGQLLGSLVCCYCKRKFNYVSLFKVHKRTCVKFNRRKNVLIKRNSKEILTQKHEKPKKIAVVPEQHNIACPVCLEIFPSRQQYDIHVRKGSCDPKKPFKKQNFSARKSISKGRREHKQSERDEWSSDNEDPFTDYKFPLRITAQKKNISSYLKKSGVLCIWCRDTFSSKQLFMKHIGKNYDCAAAFYLQNSRKARLKNSFTARKSFGSKQPVVARKSFSRINHKNISPSFNFHVSSGSARKSLPSTRKQLMKNAKLAFNHVKILNQCPVCYEAFPDSFNFFQHQKRLNHWGKATKSTNNICKCPFCEKQFYHIRARNAHLRHHADKSEEEIELFLKNSTCEICSQIFVSETMKYQHMKIEHSKAVFDLNPKENRKNDKQSLLPLVIKQKLKEYPNMCPICSKNFPSTYYRNKHFQKKHLDSELECKFCPQRYNSVEDLEYHMQKSHYNSFKFECLACKINLATAPHVVLHVTKVHADQDPKSIIRCRVNESVLMSEKSYTFSESMRNISEKANRDKQPGFYCDVCKVSFLRLCGLQSHRQSRSHRCTLEKSLDAMHKSLSDLPSSSPPVPKKQVKHPEILTCNECFEEFTTVKDFVPHRLSHFSVQGKYLKINEDNLYTCEICGEISDSHSKVQLHLFWHLQVESTSNEKSSTKVKVKNDPIVPDRLSGQQVAKKSFAQQNPKSQQEVVIGGIKKSLFTCEFCNIGFTTQSHYSLHVRKFCRTKNTSINNISKNGAVNKDIFGNETSSINLPGFSLLKKHAVNSKNTNLEHCTICNSLFSLTLKETHENICKKSAVSDSEVNKNLSQIYSKMDLQRDVAACISCALSFNNPQAFSEHMLACLKSASNRESVRETDNNSKNTIHCTACNCLFFCSEALENHGDFCSNSSCCDFDSDSVADILKAASKLENLASACISCSLGFDNIQNFNEHMLLHQDPELAKSDDNNKDSKGSLNGPQILSGDESLSTNANSIISFDNMEHDSEDTANTVPKSRRRSSSEKSLEFASSLSNDSAWFASDSTKANQTSHSAILSAQKPDVLESINKLRENFSQLLCILINDTELMEHLGYGTQPVDDVLTKVLLQMGQTPVLKDAQISEIDCLRKNIRILLDFCLKDQIMELIGSGKTSTDEIVDEALKMFSTEKSAVIPE</sequence>
<keyword evidence="8" id="KW-1185">Reference proteome</keyword>
<feature type="domain" description="C2H2-type" evidence="6">
    <location>
        <begin position="475"/>
        <end position="496"/>
    </location>
</feature>
<organism evidence="7 8">
    <name type="scientific">Nephila pilipes</name>
    <name type="common">Giant wood spider</name>
    <name type="synonym">Nephila maculata</name>
    <dbReference type="NCBI Taxonomy" id="299642"/>
    <lineage>
        <taxon>Eukaryota</taxon>
        <taxon>Metazoa</taxon>
        <taxon>Ecdysozoa</taxon>
        <taxon>Arthropoda</taxon>
        <taxon>Chelicerata</taxon>
        <taxon>Arachnida</taxon>
        <taxon>Araneae</taxon>
        <taxon>Araneomorphae</taxon>
        <taxon>Entelegynae</taxon>
        <taxon>Araneoidea</taxon>
        <taxon>Nephilidae</taxon>
        <taxon>Nephila</taxon>
    </lineage>
</organism>
<proteinExistence type="predicted"/>
<dbReference type="GO" id="GO:0008270">
    <property type="term" value="F:zinc ion binding"/>
    <property type="evidence" value="ECO:0007669"/>
    <property type="project" value="UniProtKB-KW"/>
</dbReference>
<feature type="compositionally biased region" description="Basic and acidic residues" evidence="5">
    <location>
        <begin position="989"/>
        <end position="1000"/>
    </location>
</feature>
<feature type="domain" description="C2H2-type" evidence="6">
    <location>
        <begin position="351"/>
        <end position="373"/>
    </location>
</feature>
<reference evidence="7" key="1">
    <citation type="submission" date="2020-08" db="EMBL/GenBank/DDBJ databases">
        <title>Multicomponent nature underlies the extraordinary mechanical properties of spider dragline silk.</title>
        <authorList>
            <person name="Kono N."/>
            <person name="Nakamura H."/>
            <person name="Mori M."/>
            <person name="Yoshida Y."/>
            <person name="Ohtoshi R."/>
            <person name="Malay A.D."/>
            <person name="Moran D.A.P."/>
            <person name="Tomita M."/>
            <person name="Numata K."/>
            <person name="Arakawa K."/>
        </authorList>
    </citation>
    <scope>NUCLEOTIDE SEQUENCE</scope>
</reference>
<dbReference type="Gene3D" id="3.30.160.60">
    <property type="entry name" value="Classic Zinc Finger"/>
    <property type="match status" value="2"/>
</dbReference>
<dbReference type="AlphaFoldDB" id="A0A8X6MVG5"/>
<evidence type="ECO:0000256" key="1">
    <source>
        <dbReference type="ARBA" id="ARBA00022723"/>
    </source>
</evidence>
<comment type="caution">
    <text evidence="7">The sequence shown here is derived from an EMBL/GenBank/DDBJ whole genome shotgun (WGS) entry which is preliminary data.</text>
</comment>
<protein>
    <submittedName>
        <fullName evidence="7">C2H2-type domain-containing protein</fullName>
    </submittedName>
</protein>
<dbReference type="EMBL" id="BMAW01051388">
    <property type="protein sequence ID" value="GFS80191.1"/>
    <property type="molecule type" value="Genomic_DNA"/>
</dbReference>
<feature type="domain" description="C2H2-type" evidence="6">
    <location>
        <begin position="447"/>
        <end position="468"/>
    </location>
</feature>
<keyword evidence="4" id="KW-0862">Zinc</keyword>
<dbReference type="SMART" id="SM00355">
    <property type="entry name" value="ZnF_C2H2"/>
    <property type="match status" value="15"/>
</dbReference>
<feature type="domain" description="C2H2-type" evidence="6">
    <location>
        <begin position="964"/>
        <end position="984"/>
    </location>
</feature>
<keyword evidence="3" id="KW-0863">Zinc-finger</keyword>
<dbReference type="PANTHER" id="PTHR24379">
    <property type="entry name" value="KRAB AND ZINC FINGER DOMAIN-CONTAINING"/>
    <property type="match status" value="1"/>
</dbReference>